<protein>
    <submittedName>
        <fullName evidence="2">Alkyl hydroperoxide reductase</fullName>
    </submittedName>
</protein>
<evidence type="ECO:0000313" key="2">
    <source>
        <dbReference type="EMBL" id="ANZ42763.1"/>
    </source>
</evidence>
<dbReference type="EMBL" id="CP016793">
    <property type="protein sequence ID" value="ANZ42763.1"/>
    <property type="molecule type" value="Genomic_DNA"/>
</dbReference>
<dbReference type="InterPro" id="IPR036249">
    <property type="entry name" value="Thioredoxin-like_sf"/>
</dbReference>
<sequence>MTTAKRRARVRAPELHGRGWLNTGGQQISLKDLRGKIVLLDFWTFCCINCLHVLDELRPLETKYQDVLVTIGVHSPKFVHEADAEALKAAVERYEVHHPVLDDPELAMWQQYAVKAWPTLTLIDPEGYVVHVAAGEGHVEALDTIIGELVEEHDAKGTLHRGDGPYVAPEPPSTTLRFPAKAIVTPQGTILVSDSAHHSIVELEADGETVRRRIGTGERGRQDGTNPTFSEPAGLTLVPNTHGYDVVIADTVNHLLRGLDLETGEVTTIAGTGEQWRDGETDGPADKIHLTSPWDVAWWNGGVAIAMAGNHTLGFFDPESNTTSRLAGTTVEGINDGPAEGAFFAQTSGLAADGDRLWMVDSETSALRYLENGEVRTEVGKGLFAFGHKDGDADQALLQHPLGVTVLPDHSVAISDTYNGAIRRYDPETRQVSTIATDIAEPSDAIVVDGELVVVASAAHRLERFTAAATKIDGEAHEVKRPSTDIAAGAFELAVVFTPPTGTKLDERYGPSTRLEITSSPPELILEGAGVSTELVRALRINDSVTNGVLHVVAQAASCSDDPADEHPVCRLTRQDWGVPVRVVADAPTRLPLLMGGMDEAPPQAT</sequence>
<keyword evidence="3" id="KW-1185">Reference proteome</keyword>
<dbReference type="PANTHER" id="PTHR46388:SF2">
    <property type="entry name" value="NHL REPEAT-CONTAINING PROTEIN 2"/>
    <property type="match status" value="1"/>
</dbReference>
<dbReference type="Proteomes" id="UP000093053">
    <property type="component" value="Chromosome"/>
</dbReference>
<dbReference type="InterPro" id="IPR013766">
    <property type="entry name" value="Thioredoxin_domain"/>
</dbReference>
<dbReference type="PANTHER" id="PTHR46388">
    <property type="entry name" value="NHL REPEAT-CONTAINING PROTEIN 2"/>
    <property type="match status" value="1"/>
</dbReference>
<dbReference type="Gene3D" id="2.120.10.30">
    <property type="entry name" value="TolB, C-terminal domain"/>
    <property type="match status" value="2"/>
</dbReference>
<dbReference type="PROSITE" id="PS51352">
    <property type="entry name" value="THIOREDOXIN_2"/>
    <property type="match status" value="1"/>
</dbReference>
<dbReference type="KEGG" id="led:BBK82_15320"/>
<organism evidence="2 3">
    <name type="scientific">Lentzea guizhouensis</name>
    <dbReference type="NCBI Taxonomy" id="1586287"/>
    <lineage>
        <taxon>Bacteria</taxon>
        <taxon>Bacillati</taxon>
        <taxon>Actinomycetota</taxon>
        <taxon>Actinomycetes</taxon>
        <taxon>Pseudonocardiales</taxon>
        <taxon>Pseudonocardiaceae</taxon>
        <taxon>Lentzea</taxon>
    </lineage>
</organism>
<dbReference type="RefSeq" id="WP_065921088.1">
    <property type="nucleotide sequence ID" value="NZ_CP016793.1"/>
</dbReference>
<dbReference type="SUPFAM" id="SSF101898">
    <property type="entry name" value="NHL repeat"/>
    <property type="match status" value="1"/>
</dbReference>
<dbReference type="InterPro" id="IPR012336">
    <property type="entry name" value="Thioredoxin-like_fold"/>
</dbReference>
<reference evidence="2 3" key="1">
    <citation type="submission" date="2016-07" db="EMBL/GenBank/DDBJ databases">
        <title>Complete genome sequence of the Lentzea guizhouensis DHS C013.</title>
        <authorList>
            <person name="Cao C."/>
        </authorList>
    </citation>
    <scope>NUCLEOTIDE SEQUENCE [LARGE SCALE GENOMIC DNA]</scope>
    <source>
        <strain evidence="2 3">DHS C013</strain>
    </source>
</reference>
<name>A0A1B2HYI6_9PSEU</name>
<evidence type="ECO:0000313" key="3">
    <source>
        <dbReference type="Proteomes" id="UP000093053"/>
    </source>
</evidence>
<dbReference type="SUPFAM" id="SSF52833">
    <property type="entry name" value="Thioredoxin-like"/>
    <property type="match status" value="1"/>
</dbReference>
<dbReference type="Pfam" id="PF13905">
    <property type="entry name" value="Thioredoxin_8"/>
    <property type="match status" value="1"/>
</dbReference>
<dbReference type="InterPro" id="IPR011042">
    <property type="entry name" value="6-blade_b-propeller_TolB-like"/>
</dbReference>
<feature type="domain" description="Thioredoxin" evidence="1">
    <location>
        <begin position="6"/>
        <end position="151"/>
    </location>
</feature>
<evidence type="ECO:0000259" key="1">
    <source>
        <dbReference type="PROSITE" id="PS51352"/>
    </source>
</evidence>
<proteinExistence type="predicted"/>
<dbReference type="STRING" id="1586287.BBK82_15320"/>
<dbReference type="CDD" id="cd14951">
    <property type="entry name" value="NHL-2_like"/>
    <property type="match status" value="1"/>
</dbReference>
<accession>A0A1B2HYI6</accession>
<dbReference type="InterPro" id="IPR045302">
    <property type="entry name" value="NHL2_NHL_rpt_dom"/>
</dbReference>
<dbReference type="Gene3D" id="3.40.30.10">
    <property type="entry name" value="Glutaredoxin"/>
    <property type="match status" value="1"/>
</dbReference>
<gene>
    <name evidence="2" type="ORF">BBK82_15320</name>
</gene>
<dbReference type="AlphaFoldDB" id="A0A1B2HYI6"/>